<dbReference type="PANTHER" id="PTHR31632">
    <property type="entry name" value="IRON TRANSPORTER FTH1"/>
    <property type="match status" value="1"/>
</dbReference>
<evidence type="ECO:0000313" key="9">
    <source>
        <dbReference type="EMBL" id="WFD41379.1"/>
    </source>
</evidence>
<evidence type="ECO:0000256" key="2">
    <source>
        <dbReference type="ARBA" id="ARBA00008333"/>
    </source>
</evidence>
<keyword evidence="5 8" id="KW-1133">Transmembrane helix</keyword>
<keyword evidence="3" id="KW-0813">Transport</keyword>
<comment type="subcellular location">
    <subcellularLocation>
        <location evidence="1">Membrane</location>
        <topology evidence="1">Multi-pass membrane protein</topology>
    </subcellularLocation>
</comment>
<evidence type="ECO:0000256" key="7">
    <source>
        <dbReference type="SAM" id="MobiDB-lite"/>
    </source>
</evidence>
<evidence type="ECO:0008006" key="11">
    <source>
        <dbReference type="Google" id="ProtNLM"/>
    </source>
</evidence>
<keyword evidence="3" id="KW-0410">Iron transport</keyword>
<feature type="transmembrane region" description="Helical" evidence="8">
    <location>
        <begin position="290"/>
        <end position="310"/>
    </location>
</feature>
<evidence type="ECO:0000256" key="8">
    <source>
        <dbReference type="SAM" id="Phobius"/>
    </source>
</evidence>
<feature type="transmembrane region" description="Helical" evidence="8">
    <location>
        <begin position="103"/>
        <end position="122"/>
    </location>
</feature>
<dbReference type="PANTHER" id="PTHR31632:SF2">
    <property type="entry name" value="PLASMA MEMBRANE IRON PERMEASE"/>
    <property type="match status" value="1"/>
</dbReference>
<dbReference type="GO" id="GO:0015093">
    <property type="term" value="F:ferrous iron transmembrane transporter activity"/>
    <property type="evidence" value="ECO:0007669"/>
    <property type="project" value="TreeGrafter"/>
</dbReference>
<dbReference type="GO" id="GO:0033573">
    <property type="term" value="C:high-affinity iron permease complex"/>
    <property type="evidence" value="ECO:0007669"/>
    <property type="project" value="InterPro"/>
</dbReference>
<feature type="transmembrane region" description="Helical" evidence="8">
    <location>
        <begin position="259"/>
        <end position="278"/>
    </location>
</feature>
<keyword evidence="3" id="KW-0406">Ion transport</keyword>
<feature type="transmembrane region" description="Helical" evidence="8">
    <location>
        <begin position="225"/>
        <end position="247"/>
    </location>
</feature>
<dbReference type="Pfam" id="PF03239">
    <property type="entry name" value="FTR1"/>
    <property type="match status" value="1"/>
</dbReference>
<dbReference type="InterPro" id="IPR004923">
    <property type="entry name" value="FTR1/Fip1/EfeU"/>
</dbReference>
<keyword evidence="6 8" id="KW-0472">Membrane</keyword>
<reference evidence="9" key="1">
    <citation type="submission" date="2023-02" db="EMBL/GenBank/DDBJ databases">
        <title>Mating type loci evolution in Malassezia.</title>
        <authorList>
            <person name="Coelho M.A."/>
        </authorList>
    </citation>
    <scope>NUCLEOTIDE SEQUENCE</scope>
    <source>
        <strain evidence="9">CBS 14136</strain>
    </source>
</reference>
<keyword evidence="3" id="KW-0408">Iron</keyword>
<keyword evidence="4 8" id="KW-0812">Transmembrane</keyword>
<comment type="similarity">
    <text evidence="2">Belongs to the oxidase-dependent Fe transporter (OFeT) (TC 9.A.10.1) family.</text>
</comment>
<evidence type="ECO:0000313" key="10">
    <source>
        <dbReference type="Proteomes" id="UP001214628"/>
    </source>
</evidence>
<gene>
    <name evidence="9" type="ORF">MPSI1_000005</name>
</gene>
<protein>
    <recommendedName>
        <fullName evidence="11">Plasma membrane iron permease</fullName>
    </recommendedName>
</protein>
<feature type="transmembrane region" description="Helical" evidence="8">
    <location>
        <begin position="378"/>
        <end position="397"/>
    </location>
</feature>
<name>A0AAF0F681_9BASI</name>
<evidence type="ECO:0000256" key="5">
    <source>
        <dbReference type="ARBA" id="ARBA00022989"/>
    </source>
</evidence>
<organism evidence="9 10">
    <name type="scientific">Malassezia psittaci</name>
    <dbReference type="NCBI Taxonomy" id="1821823"/>
    <lineage>
        <taxon>Eukaryota</taxon>
        <taxon>Fungi</taxon>
        <taxon>Dikarya</taxon>
        <taxon>Basidiomycota</taxon>
        <taxon>Ustilaginomycotina</taxon>
        <taxon>Malasseziomycetes</taxon>
        <taxon>Malasseziales</taxon>
        <taxon>Malasseziaceae</taxon>
        <taxon>Malassezia</taxon>
    </lineage>
</organism>
<feature type="transmembrane region" description="Helical" evidence="8">
    <location>
        <begin position="60"/>
        <end position="83"/>
    </location>
</feature>
<evidence type="ECO:0000256" key="6">
    <source>
        <dbReference type="ARBA" id="ARBA00023136"/>
    </source>
</evidence>
<dbReference type="AlphaFoldDB" id="A0AAF0F681"/>
<feature type="region of interest" description="Disordered" evidence="7">
    <location>
        <begin position="165"/>
        <end position="201"/>
    </location>
</feature>
<evidence type="ECO:0000256" key="1">
    <source>
        <dbReference type="ARBA" id="ARBA00004141"/>
    </source>
</evidence>
<proteinExistence type="inferred from homology"/>
<evidence type="ECO:0000256" key="3">
    <source>
        <dbReference type="ARBA" id="ARBA00022496"/>
    </source>
</evidence>
<evidence type="ECO:0000256" key="4">
    <source>
        <dbReference type="ARBA" id="ARBA00022692"/>
    </source>
</evidence>
<dbReference type="EMBL" id="CP118375">
    <property type="protein sequence ID" value="WFD41379.1"/>
    <property type="molecule type" value="Genomic_DNA"/>
</dbReference>
<keyword evidence="10" id="KW-1185">Reference proteome</keyword>
<accession>A0AAF0F681</accession>
<sequence>MSSTGNRVFAPAIFFIAFRESLEASLVIGILTGMLERIVGKKKEEMDPGQRKLIKKLRMYVVLGALTGLFIAAIIGAVCLAVFYTSVSQTDVYGNMEELWEGILNLIAVILITPMSLAILQADKSRVKWRKKLAKAFAGIDTMKRGVVEMPNEQENVNDRTDAILHPEESDGSGHTVAARAQEKAATPSDSSATESSRTKIPKEEEDISYWRLIRRPFAGEAKGATAIFLIPLITTAREGLEAIVFIGGVSLGLPASSIPLPAIVGLIVGFLVGWLCFRAKGFSKLKPLLVTMTCCLLVIAAGMFSRSVYYLEFYRYVKLVGDAATEGGNSYGTYDARNYVWHLDCCNPEDRTDNGGSGWSILNTLVGWNNTATVGSLVSYCLYWVAIVAILLVMHANDRRAKQGKKPLVSKNQLKFWKKDAASQA</sequence>
<dbReference type="Proteomes" id="UP001214628">
    <property type="component" value="Chromosome 1"/>
</dbReference>